<keyword evidence="3" id="KW-1185">Reference proteome</keyword>
<evidence type="ECO:0000313" key="3">
    <source>
        <dbReference type="Proteomes" id="UP001195660"/>
    </source>
</evidence>
<feature type="transmembrane region" description="Helical" evidence="1">
    <location>
        <begin position="482"/>
        <end position="502"/>
    </location>
</feature>
<feature type="transmembrane region" description="Helical" evidence="1">
    <location>
        <begin position="201"/>
        <end position="225"/>
    </location>
</feature>
<feature type="transmembrane region" description="Helical" evidence="1">
    <location>
        <begin position="420"/>
        <end position="444"/>
    </location>
</feature>
<feature type="transmembrane region" description="Helical" evidence="1">
    <location>
        <begin position="74"/>
        <end position="96"/>
    </location>
</feature>
<feature type="transmembrane region" description="Helical" evidence="1">
    <location>
        <begin position="511"/>
        <end position="532"/>
    </location>
</feature>
<feature type="transmembrane region" description="Helical" evidence="1">
    <location>
        <begin position="116"/>
        <end position="135"/>
    </location>
</feature>
<feature type="transmembrane region" description="Helical" evidence="1">
    <location>
        <begin position="345"/>
        <end position="373"/>
    </location>
</feature>
<feature type="transmembrane region" description="Helical" evidence="1">
    <location>
        <begin position="5"/>
        <end position="26"/>
    </location>
</feature>
<comment type="caution">
    <text evidence="2">The sequence shown here is derived from an EMBL/GenBank/DDBJ whole genome shotgun (WGS) entry which is preliminary data.</text>
</comment>
<dbReference type="EMBL" id="WOFE01000008">
    <property type="protein sequence ID" value="MBM5572548.1"/>
    <property type="molecule type" value="Genomic_DNA"/>
</dbReference>
<sequence>MLAVLYLIVTFVLGFQLLKYLLPWVLDIPQRTSLAGTAVNVPLWMIRWPAAWLLGALVLNWLTFIGANMAGNMLTGAVITLVIALLACVSWGSYRYSLTELKPQAGWWRQLIGIEGAYVLFALLIASFIAWYTLIIHNGQLYIGNTVWSDFGPHLAVIRSFSMGENFPPQYPHFPEGNIRYHFLFQFLVATLERLGLPLDWAFNVPSILSLVSVFMLLYVLAVTLTGSRAVGVLTGIFFIFRSSFAFFTFAKDHLDGSLWSAIVNVSLHIGKTQNESWGLWAQNVYANQRHFAFSIGIMLLILLALLPLLQKMIASSGSSIRSTASAWLEKDSWLVADWRRALTLGFLLGAIGFWNGAVVITALIVLAVMALFCRNRLEFLVIAVLAVAMSMLESRWFIGAGASAVKPMLYFGFLAEHKTLAGLTAFLLELLGIFVPLFIVAMFGPIRRMGMSKGLALAFITPLVFAVLVSLTTDINANHKFIMVSVMLANILIAALIVYLWKTGAGAQRALAVIFTGLMTVTGLVDLLTLYNMNKGNVLIQMDDPVASWIKTNTAPKDVFLTDWSVLHAAQFAGRPIYYGWPYYAWSAGYDTDTRSRWWKRMYSTSSPDELRMIARGENIKYIVVDNNNRGNKEYVLNEALIAQTFPLVFSHQKDGTMIYRVE</sequence>
<evidence type="ECO:0000313" key="2">
    <source>
        <dbReference type="EMBL" id="MBM5572548.1"/>
    </source>
</evidence>
<accession>A0ABS2CEH5</accession>
<organism evidence="2 3">
    <name type="scientific">Deefgea chitinilytica</name>
    <dbReference type="NCBI Taxonomy" id="570276"/>
    <lineage>
        <taxon>Bacteria</taxon>
        <taxon>Pseudomonadati</taxon>
        <taxon>Pseudomonadota</taxon>
        <taxon>Betaproteobacteria</taxon>
        <taxon>Neisseriales</taxon>
        <taxon>Chitinibacteraceae</taxon>
        <taxon>Deefgea</taxon>
    </lineage>
</organism>
<evidence type="ECO:0008006" key="4">
    <source>
        <dbReference type="Google" id="ProtNLM"/>
    </source>
</evidence>
<gene>
    <name evidence="2" type="ORF">GM173_13310</name>
</gene>
<feature type="transmembrane region" description="Helical" evidence="1">
    <location>
        <begin position="380"/>
        <end position="400"/>
    </location>
</feature>
<feature type="transmembrane region" description="Helical" evidence="1">
    <location>
        <begin position="456"/>
        <end position="476"/>
    </location>
</feature>
<protein>
    <recommendedName>
        <fullName evidence="4">Glycosyltransferase RgtA/B/C/D-like domain-containing protein</fullName>
    </recommendedName>
</protein>
<feature type="transmembrane region" description="Helical" evidence="1">
    <location>
        <begin position="292"/>
        <end position="310"/>
    </location>
</feature>
<name>A0ABS2CEH5_9NEIS</name>
<dbReference type="Proteomes" id="UP001195660">
    <property type="component" value="Unassembled WGS sequence"/>
</dbReference>
<feature type="transmembrane region" description="Helical" evidence="1">
    <location>
        <begin position="231"/>
        <end position="251"/>
    </location>
</feature>
<evidence type="ECO:0000256" key="1">
    <source>
        <dbReference type="SAM" id="Phobius"/>
    </source>
</evidence>
<reference evidence="2 3" key="1">
    <citation type="submission" date="2019-11" db="EMBL/GenBank/DDBJ databases">
        <title>Novel Deefgea species.</title>
        <authorList>
            <person name="Han J.-H."/>
        </authorList>
    </citation>
    <scope>NUCLEOTIDE SEQUENCE [LARGE SCALE GENOMIC DNA]</scope>
    <source>
        <strain evidence="2 3">LMG 24817</strain>
    </source>
</reference>
<dbReference type="RefSeq" id="WP_203571878.1">
    <property type="nucleotide sequence ID" value="NZ_WOFE01000008.1"/>
</dbReference>
<keyword evidence="1" id="KW-1133">Transmembrane helix</keyword>
<proteinExistence type="predicted"/>
<keyword evidence="1" id="KW-0812">Transmembrane</keyword>
<feature type="transmembrane region" description="Helical" evidence="1">
    <location>
        <begin position="46"/>
        <end position="67"/>
    </location>
</feature>
<keyword evidence="1" id="KW-0472">Membrane</keyword>